<organism evidence="1">
    <name type="scientific">marine sediment metagenome</name>
    <dbReference type="NCBI Taxonomy" id="412755"/>
    <lineage>
        <taxon>unclassified sequences</taxon>
        <taxon>metagenomes</taxon>
        <taxon>ecological metagenomes</taxon>
    </lineage>
</organism>
<proteinExistence type="predicted"/>
<accession>X1R037</accession>
<dbReference type="EMBL" id="BARW01010198">
    <property type="protein sequence ID" value="GAI73908.1"/>
    <property type="molecule type" value="Genomic_DNA"/>
</dbReference>
<protein>
    <recommendedName>
        <fullName evidence="2">Right handed beta helix domain-containing protein</fullName>
    </recommendedName>
</protein>
<dbReference type="AlphaFoldDB" id="X1R037"/>
<evidence type="ECO:0008006" key="2">
    <source>
        <dbReference type="Google" id="ProtNLM"/>
    </source>
</evidence>
<feature type="non-terminal residue" evidence="1">
    <location>
        <position position="1"/>
    </location>
</feature>
<comment type="caution">
    <text evidence="1">The sequence shown here is derived from an EMBL/GenBank/DDBJ whole genome shotgun (WGS) entry which is preliminary data.</text>
</comment>
<sequence>DFYRCIAHHGGADKFAHNVRILDNFMFAYDTGIWIEGICTNSQMVIKHNTIAVLVADALAGIGIDDNNGQSLCIDNWIAALDAIDHPNSAIRCIANHIIDAGGGLVELLGTD</sequence>
<evidence type="ECO:0000313" key="1">
    <source>
        <dbReference type="EMBL" id="GAI73908.1"/>
    </source>
</evidence>
<reference evidence="1" key="1">
    <citation type="journal article" date="2014" name="Front. Microbiol.">
        <title>High frequency of phylogenetically diverse reductive dehalogenase-homologous genes in deep subseafloor sedimentary metagenomes.</title>
        <authorList>
            <person name="Kawai M."/>
            <person name="Futagami T."/>
            <person name="Toyoda A."/>
            <person name="Takaki Y."/>
            <person name="Nishi S."/>
            <person name="Hori S."/>
            <person name="Arai W."/>
            <person name="Tsubouchi T."/>
            <person name="Morono Y."/>
            <person name="Uchiyama I."/>
            <person name="Ito T."/>
            <person name="Fujiyama A."/>
            <person name="Inagaki F."/>
            <person name="Takami H."/>
        </authorList>
    </citation>
    <scope>NUCLEOTIDE SEQUENCE</scope>
    <source>
        <strain evidence="1">Expedition CK06-06</strain>
    </source>
</reference>
<name>X1R037_9ZZZZ</name>
<gene>
    <name evidence="1" type="ORF">S12H4_20195</name>
</gene>